<sequence>MTKMDENQQWAHEELKKLMKNSPTYEDQAFYRALEQLMLEQAQRLVNAAGELDGRSWADK</sequence>
<protein>
    <submittedName>
        <fullName evidence="1">Uncharacterized protein</fullName>
    </submittedName>
</protein>
<comment type="caution">
    <text evidence="1">The sequence shown here is derived from an EMBL/GenBank/DDBJ whole genome shotgun (WGS) entry which is preliminary data.</text>
</comment>
<reference evidence="1 2" key="1">
    <citation type="submission" date="2009-01" db="EMBL/GenBank/DDBJ databases">
        <authorList>
            <person name="Qin X."/>
            <person name="Bachman B."/>
            <person name="Battles P."/>
            <person name="Bell A."/>
            <person name="Bess C."/>
            <person name="Bickham C."/>
            <person name="Chaboub L."/>
            <person name="Chen D."/>
            <person name="Coyle M."/>
            <person name="Deiros D.R."/>
            <person name="Dinh H."/>
            <person name="Forbes L."/>
            <person name="Fowler G."/>
            <person name="Francisco L."/>
            <person name="Fu Q."/>
            <person name="Gubbala S."/>
            <person name="Hale W."/>
            <person name="Han Y."/>
            <person name="Hemphill L."/>
            <person name="Highlander S.K."/>
            <person name="Hirani K."/>
            <person name="Hogues M."/>
            <person name="Jackson L."/>
            <person name="Jakkamsetti A."/>
            <person name="Javaid M."/>
            <person name="Jiang H."/>
            <person name="Korchina V."/>
            <person name="Kovar C."/>
            <person name="Lara F."/>
            <person name="Lee S."/>
            <person name="Mata R."/>
            <person name="Mathew T."/>
            <person name="Moen C."/>
            <person name="Morales K."/>
            <person name="Munidasa M."/>
            <person name="Nazareth L."/>
            <person name="Ngo R."/>
            <person name="Nguyen L."/>
            <person name="Okwuonu G."/>
            <person name="Ongeri F."/>
            <person name="Patil S."/>
            <person name="Petrosino J."/>
            <person name="Pham C."/>
            <person name="Pham P."/>
            <person name="Pu L.-L."/>
            <person name="Puazo M."/>
            <person name="Raj R."/>
            <person name="Reid J."/>
            <person name="Rouhana J."/>
            <person name="Saada N."/>
            <person name="Shang Y."/>
            <person name="Simmons D."/>
            <person name="Thornton R."/>
            <person name="Warren J."/>
            <person name="Weissenberger G."/>
            <person name="Zhang J."/>
            <person name="Zhang L."/>
            <person name="Zhou C."/>
            <person name="Zhu D."/>
            <person name="Muzny D."/>
            <person name="Worley K."/>
            <person name="Gibbs R."/>
        </authorList>
    </citation>
    <scope>NUCLEOTIDE SEQUENCE [LARGE SCALE GENOMIC DNA]</scope>
    <source>
        <strain evidence="1 2">CF48-3A</strain>
    </source>
</reference>
<name>A0A8D9VS85_LIMRT</name>
<proteinExistence type="predicted"/>
<organism evidence="1 2">
    <name type="scientific">Limosilactobacillus reuteri CF48-3A</name>
    <dbReference type="NCBI Taxonomy" id="525341"/>
    <lineage>
        <taxon>Bacteria</taxon>
        <taxon>Bacillati</taxon>
        <taxon>Bacillota</taxon>
        <taxon>Bacilli</taxon>
        <taxon>Lactobacillales</taxon>
        <taxon>Lactobacillaceae</taxon>
        <taxon>Limosilactobacillus</taxon>
    </lineage>
</organism>
<gene>
    <name evidence="1" type="ORF">HMPREF0534_1883</name>
</gene>
<dbReference type="EMBL" id="ACHG01000205">
    <property type="protein sequence ID" value="EEI64797.1"/>
    <property type="molecule type" value="Genomic_DNA"/>
</dbReference>
<dbReference type="Proteomes" id="UP000003419">
    <property type="component" value="Unassembled WGS sequence"/>
</dbReference>
<evidence type="ECO:0000313" key="2">
    <source>
        <dbReference type="Proteomes" id="UP000003419"/>
    </source>
</evidence>
<evidence type="ECO:0000313" key="1">
    <source>
        <dbReference type="EMBL" id="EEI64797.1"/>
    </source>
</evidence>
<accession>A0A8D9VS85</accession>
<dbReference type="AlphaFoldDB" id="A0A8D9VS85"/>